<name>G7Y499_CLOSI</name>
<evidence type="ECO:0000256" key="1">
    <source>
        <dbReference type="SAM" id="Coils"/>
    </source>
</evidence>
<reference key="2">
    <citation type="submission" date="2011-10" db="EMBL/GenBank/DDBJ databases">
        <title>The genome and transcriptome sequence of Clonorchis sinensis provide insights into the carcinogenic liver fluke.</title>
        <authorList>
            <person name="Wang X."/>
            <person name="Huang Y."/>
            <person name="Chen W."/>
            <person name="Liu H."/>
            <person name="Guo L."/>
            <person name="Chen Y."/>
            <person name="Luo F."/>
            <person name="Zhou W."/>
            <person name="Sun J."/>
            <person name="Mao Q."/>
            <person name="Liang P."/>
            <person name="Zhou C."/>
            <person name="Tian Y."/>
            <person name="Men J."/>
            <person name="Lv X."/>
            <person name="Huang L."/>
            <person name="Zhou J."/>
            <person name="Hu Y."/>
            <person name="Li R."/>
            <person name="Zhang F."/>
            <person name="Lei H."/>
            <person name="Li X."/>
            <person name="Hu X."/>
            <person name="Liang C."/>
            <person name="Xu J."/>
            <person name="Wu Z."/>
            <person name="Yu X."/>
        </authorList>
    </citation>
    <scope>NUCLEOTIDE SEQUENCE</scope>
    <source>
        <strain>Henan</strain>
    </source>
</reference>
<gene>
    <name evidence="3" type="ORF">CLF_100797</name>
</gene>
<feature type="region of interest" description="Disordered" evidence="2">
    <location>
        <begin position="264"/>
        <end position="285"/>
    </location>
</feature>
<dbReference type="EMBL" id="DF142854">
    <property type="protein sequence ID" value="GAA47785.1"/>
    <property type="molecule type" value="Genomic_DNA"/>
</dbReference>
<feature type="compositionally biased region" description="Basic and acidic residues" evidence="2">
    <location>
        <begin position="271"/>
        <end position="285"/>
    </location>
</feature>
<proteinExistence type="predicted"/>
<keyword evidence="3" id="KW-0547">Nucleotide-binding</keyword>
<feature type="region of interest" description="Disordered" evidence="2">
    <location>
        <begin position="1"/>
        <end position="30"/>
    </location>
</feature>
<dbReference type="Proteomes" id="UP000008909">
    <property type="component" value="Unassembled WGS sequence"/>
</dbReference>
<evidence type="ECO:0000313" key="3">
    <source>
        <dbReference type="EMBL" id="GAA47785.1"/>
    </source>
</evidence>
<keyword evidence="3" id="KW-0067">ATP-binding</keyword>
<evidence type="ECO:0000256" key="2">
    <source>
        <dbReference type="SAM" id="MobiDB-lite"/>
    </source>
</evidence>
<keyword evidence="4" id="KW-1185">Reference proteome</keyword>
<evidence type="ECO:0000313" key="4">
    <source>
        <dbReference type="Proteomes" id="UP000008909"/>
    </source>
</evidence>
<feature type="compositionally biased region" description="Low complexity" evidence="2">
    <location>
        <begin position="21"/>
        <end position="30"/>
    </location>
</feature>
<protein>
    <submittedName>
        <fullName evidence="3">ATP-binding cassette transporter</fullName>
    </submittedName>
</protein>
<accession>G7Y499</accession>
<keyword evidence="1" id="KW-0175">Coiled coil</keyword>
<sequence length="314" mass="35281">MDLYLPEASRQVGHSGHPLASGSSPGSVSSKLRKLKSATLLRAQIKAEEMEKELQLMKARNEVRLAELGLDSDDDSVVDVQVDTQVKVKDYLAGIGNSAPVCETPAAQPSYAVKPDLPRVDLEAFDGNPRCYWRFTQQFKYYIEDRVEDNGQRMLYLIHYCRGPAKEAVVECVMLPPEIAYARPGARKHWISDRTVALLASRRNIPAGPEHNPVGGIVGRQVELSVRADREVWWTQKAKEMEEAPKAGNARRLFQLIRATGPRKPTLGETIKGRNETNISNKEERPDRWAEYFERQLSLPLSGTHLEPTVEVEP</sequence>
<feature type="coiled-coil region" evidence="1">
    <location>
        <begin position="40"/>
        <end position="67"/>
    </location>
</feature>
<dbReference type="GO" id="GO:0005524">
    <property type="term" value="F:ATP binding"/>
    <property type="evidence" value="ECO:0007669"/>
    <property type="project" value="UniProtKB-KW"/>
</dbReference>
<organism evidence="3 4">
    <name type="scientific">Clonorchis sinensis</name>
    <name type="common">Chinese liver fluke</name>
    <dbReference type="NCBI Taxonomy" id="79923"/>
    <lineage>
        <taxon>Eukaryota</taxon>
        <taxon>Metazoa</taxon>
        <taxon>Spiralia</taxon>
        <taxon>Lophotrochozoa</taxon>
        <taxon>Platyhelminthes</taxon>
        <taxon>Trematoda</taxon>
        <taxon>Digenea</taxon>
        <taxon>Opisthorchiida</taxon>
        <taxon>Opisthorchiata</taxon>
        <taxon>Opisthorchiidae</taxon>
        <taxon>Clonorchis</taxon>
    </lineage>
</organism>
<reference evidence="3" key="1">
    <citation type="journal article" date="2011" name="Genome Biol.">
        <title>The draft genome of the carcinogenic human liver fluke Clonorchis sinensis.</title>
        <authorList>
            <person name="Wang X."/>
            <person name="Chen W."/>
            <person name="Huang Y."/>
            <person name="Sun J."/>
            <person name="Men J."/>
            <person name="Liu H."/>
            <person name="Luo F."/>
            <person name="Guo L."/>
            <person name="Lv X."/>
            <person name="Deng C."/>
            <person name="Zhou C."/>
            <person name="Fan Y."/>
            <person name="Li X."/>
            <person name="Huang L."/>
            <person name="Hu Y."/>
            <person name="Liang C."/>
            <person name="Hu X."/>
            <person name="Xu J."/>
            <person name="Yu X."/>
        </authorList>
    </citation>
    <scope>NUCLEOTIDE SEQUENCE [LARGE SCALE GENOMIC DNA]</scope>
    <source>
        <strain evidence="3">Henan</strain>
    </source>
</reference>
<dbReference type="AlphaFoldDB" id="G7Y499"/>